<feature type="region of interest" description="Disordered" evidence="7">
    <location>
        <begin position="709"/>
        <end position="932"/>
    </location>
</feature>
<feature type="compositionally biased region" description="Polar residues" evidence="7">
    <location>
        <begin position="860"/>
        <end position="922"/>
    </location>
</feature>
<dbReference type="InterPro" id="IPR024557">
    <property type="entry name" value="CNOT1_dom_4"/>
</dbReference>
<evidence type="ECO:0000259" key="9">
    <source>
        <dbReference type="Pfam" id="PF12842"/>
    </source>
</evidence>
<evidence type="ECO:0000256" key="5">
    <source>
        <dbReference type="ARBA" id="ARBA00023242"/>
    </source>
</evidence>
<gene>
    <name evidence="15" type="ORF">MCOR_38600</name>
</gene>
<evidence type="ECO:0000256" key="3">
    <source>
        <dbReference type="ARBA" id="ARBA00023015"/>
    </source>
</evidence>
<dbReference type="GO" id="GO:0005634">
    <property type="term" value="C:nucleus"/>
    <property type="evidence" value="ECO:0007669"/>
    <property type="project" value="UniProtKB-SubCell"/>
</dbReference>
<feature type="domain" description="CCR4-NOT transcription complex subunit 1 N-terminal" evidence="13">
    <location>
        <begin position="27"/>
        <end position="226"/>
    </location>
</feature>
<dbReference type="Gene3D" id="1.25.40.800">
    <property type="match status" value="1"/>
</dbReference>
<dbReference type="Proteomes" id="UP000507470">
    <property type="component" value="Unassembled WGS sequence"/>
</dbReference>
<evidence type="ECO:0000259" key="14">
    <source>
        <dbReference type="Pfam" id="PF23590"/>
    </source>
</evidence>
<protein>
    <submittedName>
        <fullName evidence="15">CNOT1</fullName>
    </submittedName>
</protein>
<sequence length="2609" mass="290387">MNLDSLSFALAEISYSVANLTKKNFKSSITEISHLVNQHGAEADRHLFRCLFSHVDFSGDGRSSGKDFHQTQYLIQECCSLLSKPNFVSILCYSVDNPLHHQKNLKPSPHLLPQISKVIKLNRVQEVTFGIALLHSSNSETRQYASQFVRQKLPDLIRSYVDPESSLRQEGGLQDVAIEVLHLLVVHLIRNKDNFGIGNDQKEVFLSTLRKDFPHERVPVILGPLLYPESEDLAVDKLTDISNMPKSVFDSSLDYMILERGYSCTASPEECRGMLMQFGVREVTPASVAKVLGMMARTPTGLNVHNDQVTSDWDMSDKTEKPGINTWNVDVFIGVVQDLVCTSWNNRQAPHFSWRDVVLELDHPNFMVLNKKGLRLLVQGLIKGLQEVFPIDYIYRQWKNTEGQLSLIVQALRNPDVFCFADYPCHTVVTDILKAAPDDDNRDITTWRSLDMVETLLRLSEAGHYQQISELFKFPIQNCPDMLVLALLQITPTWNTLKQELISTLMPIFLGNHPNSAVVLHYAWHCQGHSNTIRTLIMHSMAEWYMRGEQHDQNRLSRILDCAQDLKALSMLLNATPFAFVIDLACLASRREYLKLDKWLSDKIREHGEPFIQTSVNFLKRRCPQLMGGPPKDDQQQIKSQMLPPDTIGTMLACLQQCASQVSQELSEAILTMVANANILMNKTRPVGPAGMGPKPTMPNIGPTLGNPLDSLENSNPLGIPKSWGMSGGGFPQTLASSGTGFPPSLSSSGTGFPPSLTSSGTGFPPSLSTSGAGFPQPLSSSGAGFPQSLSTSGSGFPQSLSTSGSGFPQSLSTSGSGFPQSLSTSGSGFPQSLSSSNSGFPQSLSSSGSGFPQSLSTSGSGFPQSLSTSGSGFPQSLSTSGSGFPQSLSTSGTGFPQPLSSSSGAGFPQSLASLTTSTTPGSPAKGFPPTSAASFGAIQSLTSQLQNISMNNPIGAPRSSVNSLGAIMAGAGIKPTQPQQPQTPQPTQLPGQQPQQPPIRPAPSGDMTNIFADISQQFSTEVEDEANSYFQRIYNQPPHPTMSIDEVLDMLKRFKDSPNRREKDVYECMLRNLFEEYRFFPQYPERELLTTAYLFGGIIEKGLATYMALGIALRYVLEALKKPHNTKMYIFGIAALDRFKTRLKDYPQYCQHLAAIPHFSQFPNHLIQFVEYGARSQEPPPHTTSSRSLTPTVPGISNALTAGLTNNLGITSGTVTPTTTLESLVATTTTLTTSVTTATTTTSVKPAAALPKPSIASATNIDTLLAGQLKENIPPPPESVQDKIFFIFNNLSLANMNQKGEELKKEVSEDYMPWVGQYLVMKRASIEPNFHTLYASFVDVLGTGEFQQQVIRETFRNIKVLLCSDKGDANFSDRTLLKNLGHWIGMLTLAKNKPILQIEIDIKSLLYEAYHKGARELLYVVPFSAKIIESCAKSKEEETTDILFPTQMAIEIFLSLLLWFKPPNPWTMGIMNVLAELHMEPDLKLNLKFEIEVLCKTLSIDLSDCRPTMYLKDVSRISEIEPQLSPGSKLPHPLPDLTPQPGDQAAMMTAGTPTVPTTARGTTPTTTPNLPPRPQFSYDDVNTANMATIGNLCTINDQIALFQANPQLKQLVKIAVEKSLQELLPPVVERTIKISLVTCEQIIKKDFALDPDESRMRAAAHHMVRHMISGLALITSREPVLVNISNNLKSAFLSTLRIDANFQGATPQQKEMIEQAAQQVAQDNTELACVFIQKTAIEKAIPDIDKRLATEFELRKHARTEGRRYCDPVVLTYQAERMPEQIRLKVGGATPSQLSVYEEFARNIPGFLPAGDPSFPPGAVPAKPQPTYSDESFQLFERIIREIEQHVQQLQIMFPASNPQINQLHSLLEALIMLRNSREQVTVVNLIQKAVEGLLEHLQGLSADQELTLRFKECNLTVLRALQEMRAFGFGGSWTNKQVTRCMIEANEQHKYTIEAVDCLIRSQLVNMPQYDMYLAQLMENGMNYMAVNLAMQVVQRFCVDDKASATESDFTNTIEALTTISTRTRQSPEGLSNLLENLRPNTDFGLERALGGPTTMMQTGILQAREIDDPPGLHDKAELLLRDWVNMYHSPQAGRDSTKAFTAFVQSMHQQGILKTDDLITRFFRLCTEMCVDLCYRALIDQTQNPAIVRTKCFYTLDAFVRLIALLIKHSGDTTNTITKINLLNKVLGIVAGVLLQDHAVRNTEFQQLPYHRIFIMLFIELNAPDHVLENINYQVLTAFCNTFHVLRPAKAPGFAYAWLELISHRVFIGRMLALTPQQKGWGMYAQLLIDLFKFLSPFLRNAELTKPTQMLYKGTLRVLLVLLHDFPEFLCDYHYAFCDVIPPNCIQMRNLILSAFPRNMRLPDPFTPNLKVDMLADIAHAPRILTNFANMIQPAQFKKDLDSYLKTRSPVTFLSDLRSYLQVKNSNEPGMRYNIPLMNALVLYVGTQAIAFINSKGQTPSMSTIAHSAHMDIFQNLGVDLDTEGRYLFLTAIANQLRYPNSHTHYFSCTLLYLFVEANIEAIQEQITRVLLERLIVNRPHPWGLLITFIELIKNPQFKFWNHEFVHCAPEIEKLFESVARSCMQPKSGGTGNTQNLRETDTTELH</sequence>
<feature type="domain" description="CCR4-NOT transcription complex subunit 1 CAF1-binding" evidence="10">
    <location>
        <begin position="1461"/>
        <end position="1518"/>
    </location>
</feature>
<evidence type="ECO:0000256" key="7">
    <source>
        <dbReference type="SAM" id="MobiDB-lite"/>
    </source>
</evidence>
<comment type="similarity">
    <text evidence="6">Belongs to the CNOT1 family.</text>
</comment>
<evidence type="ECO:0000259" key="11">
    <source>
        <dbReference type="Pfam" id="PF16417"/>
    </source>
</evidence>
<dbReference type="Pfam" id="PF22940">
    <property type="entry name" value="CNOT1_1st"/>
    <property type="match status" value="1"/>
</dbReference>
<dbReference type="EMBL" id="CACVKT020007046">
    <property type="protein sequence ID" value="CAC5404860.1"/>
    <property type="molecule type" value="Genomic_DNA"/>
</dbReference>
<keyword evidence="3" id="KW-0805">Transcription regulation</keyword>
<dbReference type="InterPro" id="IPR055104">
    <property type="entry name" value="CNOT1_1st"/>
</dbReference>
<feature type="domain" description="CCR4-Not complex component Not1 C-terminal" evidence="8">
    <location>
        <begin position="2221"/>
        <end position="2583"/>
    </location>
</feature>
<dbReference type="Pfam" id="PF16418">
    <property type="entry name" value="CNOT1_HEAT"/>
    <property type="match status" value="1"/>
</dbReference>
<feature type="domain" description="CCR4-NOT transcription complex subunit 1 HEAT repeat" evidence="12">
    <location>
        <begin position="499"/>
        <end position="656"/>
    </location>
</feature>
<dbReference type="Pfam" id="PF12842">
    <property type="entry name" value="DUF3819"/>
    <property type="match status" value="1"/>
</dbReference>
<dbReference type="InterPro" id="IPR032193">
    <property type="entry name" value="CNOT1_TTP_bind"/>
</dbReference>
<dbReference type="GO" id="GO:0030015">
    <property type="term" value="C:CCR4-NOT core complex"/>
    <property type="evidence" value="ECO:0007669"/>
    <property type="project" value="InterPro"/>
</dbReference>
<dbReference type="Pfam" id="PF23590">
    <property type="entry name" value="NOT1_connector"/>
    <property type="match status" value="1"/>
</dbReference>
<dbReference type="InterPro" id="IPR055454">
    <property type="entry name" value="CNOT1-like_NOT1_connector"/>
</dbReference>
<evidence type="ECO:0000256" key="2">
    <source>
        <dbReference type="ARBA" id="ARBA00022491"/>
    </source>
</evidence>
<dbReference type="Gene3D" id="1.25.40.790">
    <property type="match status" value="1"/>
</dbReference>
<feature type="domain" description="CCR4-NOT transcription complex subunit 1 CAF1-binding" evidence="10">
    <location>
        <begin position="1275"/>
        <end position="1436"/>
    </location>
</feature>
<keyword evidence="2" id="KW-0678">Repressor</keyword>
<dbReference type="CDD" id="cd20710">
    <property type="entry name" value="NOT1_connector"/>
    <property type="match status" value="1"/>
</dbReference>
<dbReference type="GO" id="GO:0000932">
    <property type="term" value="C:P-body"/>
    <property type="evidence" value="ECO:0007669"/>
    <property type="project" value="TreeGrafter"/>
</dbReference>
<dbReference type="Pfam" id="PF04054">
    <property type="entry name" value="Not1"/>
    <property type="match status" value="1"/>
</dbReference>
<keyword evidence="5" id="KW-0539">Nucleus</keyword>
<dbReference type="InterPro" id="IPR032194">
    <property type="entry name" value="CNOT1_HEAT"/>
</dbReference>
<dbReference type="PANTHER" id="PTHR13162:SF8">
    <property type="entry name" value="CCR4-NOT TRANSCRIPTION COMPLEX SUBUNIT 1"/>
    <property type="match status" value="1"/>
</dbReference>
<feature type="compositionally biased region" description="Polar residues" evidence="7">
    <location>
        <begin position="734"/>
        <end position="823"/>
    </location>
</feature>
<evidence type="ECO:0000259" key="8">
    <source>
        <dbReference type="Pfam" id="PF04054"/>
    </source>
</evidence>
<dbReference type="Gene3D" id="1.25.40.840">
    <property type="entry name" value="CCR4-NOT transcription complex subunit 1 TTP binding domain"/>
    <property type="match status" value="1"/>
</dbReference>
<evidence type="ECO:0000313" key="15">
    <source>
        <dbReference type="EMBL" id="CAC5404860.1"/>
    </source>
</evidence>
<organism evidence="15 16">
    <name type="scientific">Mytilus coruscus</name>
    <name type="common">Sea mussel</name>
    <dbReference type="NCBI Taxonomy" id="42192"/>
    <lineage>
        <taxon>Eukaryota</taxon>
        <taxon>Metazoa</taxon>
        <taxon>Spiralia</taxon>
        <taxon>Lophotrochozoa</taxon>
        <taxon>Mollusca</taxon>
        <taxon>Bivalvia</taxon>
        <taxon>Autobranchia</taxon>
        <taxon>Pteriomorphia</taxon>
        <taxon>Mytilida</taxon>
        <taxon>Mytiloidea</taxon>
        <taxon>Mytilidae</taxon>
        <taxon>Mytilinae</taxon>
        <taxon>Mytilus</taxon>
    </lineage>
</organism>
<evidence type="ECO:0000259" key="10">
    <source>
        <dbReference type="Pfam" id="PF16415"/>
    </source>
</evidence>
<evidence type="ECO:0000259" key="12">
    <source>
        <dbReference type="Pfam" id="PF16418"/>
    </source>
</evidence>
<feature type="domain" description="CCR4-NOT transcription complex subunit 1" evidence="9">
    <location>
        <begin position="1607"/>
        <end position="1760"/>
    </location>
</feature>
<feature type="compositionally biased region" description="Low complexity" evidence="7">
    <location>
        <begin position="1550"/>
        <end position="1569"/>
    </location>
</feature>
<feature type="domain" description="CCR4-NOT transcription complex subunit 1-like NOT1 connector" evidence="14">
    <location>
        <begin position="1835"/>
        <end position="2041"/>
    </location>
</feature>
<dbReference type="Pfam" id="PF16415">
    <property type="entry name" value="CNOT1_CAF1_bind"/>
    <property type="match status" value="2"/>
</dbReference>
<feature type="domain" description="CCR4-NOT transcription complex subunit 1 TTP binding" evidence="11">
    <location>
        <begin position="1007"/>
        <end position="1181"/>
    </location>
</feature>
<dbReference type="OrthoDB" id="1933107at2759"/>
<dbReference type="FunFam" id="1.25.40.840:FF:000001">
    <property type="entry name" value="Ccr4-not transcription complex subunit 1 isoform"/>
    <property type="match status" value="1"/>
</dbReference>
<evidence type="ECO:0000256" key="1">
    <source>
        <dbReference type="ARBA" id="ARBA00004123"/>
    </source>
</evidence>
<dbReference type="GO" id="GO:0017148">
    <property type="term" value="P:negative regulation of translation"/>
    <property type="evidence" value="ECO:0007669"/>
    <property type="project" value="InterPro"/>
</dbReference>
<reference evidence="15 16" key="1">
    <citation type="submission" date="2020-06" db="EMBL/GenBank/DDBJ databases">
        <authorList>
            <person name="Li R."/>
            <person name="Bekaert M."/>
        </authorList>
    </citation>
    <scope>NUCLEOTIDE SEQUENCE [LARGE SCALE GENOMIC DNA]</scope>
    <source>
        <strain evidence="16">wild</strain>
    </source>
</reference>
<dbReference type="Gene3D" id="1.25.40.180">
    <property type="match status" value="1"/>
</dbReference>
<dbReference type="PANTHER" id="PTHR13162">
    <property type="entry name" value="CCR4-NOT TRANSCRIPTION COMPLEX"/>
    <property type="match status" value="1"/>
</dbReference>
<dbReference type="FunFam" id="1.25.40.790:FF:000001">
    <property type="entry name" value="Ccr4-not transcription complex subunit 1 isoform"/>
    <property type="match status" value="1"/>
</dbReference>
<evidence type="ECO:0000313" key="16">
    <source>
        <dbReference type="Proteomes" id="UP000507470"/>
    </source>
</evidence>
<keyword evidence="4" id="KW-0804">Transcription</keyword>
<evidence type="ECO:0000256" key="6">
    <source>
        <dbReference type="ARBA" id="ARBA00025717"/>
    </source>
</evidence>
<comment type="subcellular location">
    <subcellularLocation>
        <location evidence="1">Nucleus</location>
    </subcellularLocation>
</comment>
<proteinExistence type="inferred from homology"/>
<dbReference type="GO" id="GO:0060090">
    <property type="term" value="F:molecular adaptor activity"/>
    <property type="evidence" value="ECO:0007669"/>
    <property type="project" value="TreeGrafter"/>
</dbReference>
<feature type="compositionally biased region" description="Low complexity" evidence="7">
    <location>
        <begin position="976"/>
        <end position="995"/>
    </location>
</feature>
<dbReference type="InterPro" id="IPR007196">
    <property type="entry name" value="CCR4-Not_Not1_C"/>
</dbReference>
<feature type="region of interest" description="Disordered" evidence="7">
    <location>
        <begin position="2587"/>
        <end position="2609"/>
    </location>
</feature>
<evidence type="ECO:0000259" key="13">
    <source>
        <dbReference type="Pfam" id="PF22940"/>
    </source>
</evidence>
<accession>A0A6J8DCL1</accession>
<dbReference type="FunFam" id="1.25.40.800:FF:000001">
    <property type="entry name" value="CCR4-NOT transcription complex subunit 1"/>
    <property type="match status" value="1"/>
</dbReference>
<evidence type="ECO:0000256" key="4">
    <source>
        <dbReference type="ARBA" id="ARBA00023163"/>
    </source>
</evidence>
<dbReference type="Pfam" id="PF16417">
    <property type="entry name" value="CNOT1_TTP_bind"/>
    <property type="match status" value="1"/>
</dbReference>
<dbReference type="InterPro" id="IPR032191">
    <property type="entry name" value="CNOT1_CAF1_bind"/>
</dbReference>
<feature type="region of interest" description="Disordered" evidence="7">
    <location>
        <begin position="973"/>
        <end position="1009"/>
    </location>
</feature>
<dbReference type="InterPro" id="IPR040398">
    <property type="entry name" value="Not1"/>
</dbReference>
<keyword evidence="16" id="KW-1185">Reference proteome</keyword>
<dbReference type="InterPro" id="IPR038535">
    <property type="entry name" value="CNOT1_TTP_bind_sf"/>
</dbReference>
<name>A0A6J8DCL1_MYTCO</name>
<dbReference type="GO" id="GO:0000288">
    <property type="term" value="P:nuclear-transcribed mRNA catabolic process, deadenylation-dependent decay"/>
    <property type="evidence" value="ECO:0007669"/>
    <property type="project" value="TreeGrafter"/>
</dbReference>
<feature type="compositionally biased region" description="Low complexity" evidence="7">
    <location>
        <begin position="824"/>
        <end position="859"/>
    </location>
</feature>
<feature type="region of interest" description="Disordered" evidence="7">
    <location>
        <begin position="1524"/>
        <end position="1576"/>
    </location>
</feature>